<dbReference type="PANTHER" id="PTHR22911:SF79">
    <property type="entry name" value="MOBA-LIKE NTP TRANSFERASE DOMAIN-CONTAINING PROTEIN"/>
    <property type="match status" value="1"/>
</dbReference>
<feature type="transmembrane region" description="Helical" evidence="1">
    <location>
        <begin position="238"/>
        <end position="258"/>
    </location>
</feature>
<dbReference type="Pfam" id="PF00892">
    <property type="entry name" value="EamA"/>
    <property type="match status" value="2"/>
</dbReference>
<name>A0ABW3N8B8_9FLAO</name>
<evidence type="ECO:0000256" key="1">
    <source>
        <dbReference type="SAM" id="Phobius"/>
    </source>
</evidence>
<evidence type="ECO:0000313" key="4">
    <source>
        <dbReference type="Proteomes" id="UP001597013"/>
    </source>
</evidence>
<feature type="transmembrane region" description="Helical" evidence="1">
    <location>
        <begin position="69"/>
        <end position="88"/>
    </location>
</feature>
<organism evidence="3 4">
    <name type="scientific">Winogradskyella litorisediminis</name>
    <dbReference type="NCBI Taxonomy" id="1156618"/>
    <lineage>
        <taxon>Bacteria</taxon>
        <taxon>Pseudomonadati</taxon>
        <taxon>Bacteroidota</taxon>
        <taxon>Flavobacteriia</taxon>
        <taxon>Flavobacteriales</taxon>
        <taxon>Flavobacteriaceae</taxon>
        <taxon>Winogradskyella</taxon>
    </lineage>
</organism>
<dbReference type="Proteomes" id="UP001597013">
    <property type="component" value="Unassembled WGS sequence"/>
</dbReference>
<evidence type="ECO:0000259" key="2">
    <source>
        <dbReference type="Pfam" id="PF00892"/>
    </source>
</evidence>
<feature type="domain" description="EamA" evidence="2">
    <location>
        <begin position="10"/>
        <end position="138"/>
    </location>
</feature>
<feature type="transmembrane region" description="Helical" evidence="1">
    <location>
        <begin position="264"/>
        <end position="282"/>
    </location>
</feature>
<dbReference type="InterPro" id="IPR037185">
    <property type="entry name" value="EmrE-like"/>
</dbReference>
<keyword evidence="1" id="KW-0472">Membrane</keyword>
<evidence type="ECO:0000313" key="3">
    <source>
        <dbReference type="EMBL" id="MFD1062800.1"/>
    </source>
</evidence>
<reference evidence="4" key="1">
    <citation type="journal article" date="2019" name="Int. J. Syst. Evol. Microbiol.">
        <title>The Global Catalogue of Microorganisms (GCM) 10K type strain sequencing project: providing services to taxonomists for standard genome sequencing and annotation.</title>
        <authorList>
            <consortium name="The Broad Institute Genomics Platform"/>
            <consortium name="The Broad Institute Genome Sequencing Center for Infectious Disease"/>
            <person name="Wu L."/>
            <person name="Ma J."/>
        </authorList>
    </citation>
    <scope>NUCLEOTIDE SEQUENCE [LARGE SCALE GENOMIC DNA]</scope>
    <source>
        <strain evidence="4">CCUG 62215</strain>
    </source>
</reference>
<dbReference type="InterPro" id="IPR000620">
    <property type="entry name" value="EamA_dom"/>
</dbReference>
<feature type="transmembrane region" description="Helical" evidence="1">
    <location>
        <begin position="94"/>
        <end position="115"/>
    </location>
</feature>
<dbReference type="SUPFAM" id="SSF103481">
    <property type="entry name" value="Multidrug resistance efflux transporter EmrE"/>
    <property type="match status" value="2"/>
</dbReference>
<keyword evidence="1" id="KW-1133">Transmembrane helix</keyword>
<feature type="domain" description="EamA" evidence="2">
    <location>
        <begin position="150"/>
        <end position="279"/>
    </location>
</feature>
<accession>A0ABW3N8B8</accession>
<feature type="transmembrane region" description="Helical" evidence="1">
    <location>
        <begin position="151"/>
        <end position="169"/>
    </location>
</feature>
<gene>
    <name evidence="3" type="ORF">ACFQ1Q_06035</name>
</gene>
<comment type="caution">
    <text evidence="3">The sequence shown here is derived from an EMBL/GenBank/DDBJ whole genome shotgun (WGS) entry which is preliminary data.</text>
</comment>
<feature type="transmembrane region" description="Helical" evidence="1">
    <location>
        <begin position="122"/>
        <end position="139"/>
    </location>
</feature>
<keyword evidence="1" id="KW-0812">Transmembrane</keyword>
<dbReference type="PANTHER" id="PTHR22911">
    <property type="entry name" value="ACYL-MALONYL CONDENSING ENZYME-RELATED"/>
    <property type="match status" value="1"/>
</dbReference>
<sequence length="287" mass="31873">MKQNAHIQHLLWLTIATIFISTSGTLGKYIDLPTPVVIWWRSALAAVFLLVFCLFKGISLKVHTKKDRWTFFIAATLMGTHWITYFYALKLSNVAIGMLSIFTFPVIIAILEPLFSKGKLDPIHIVLGLMVLLGIYILAPDFNLESGQLQGVLFGVLSALCYAIRILILKNHVKNYHGTTLMFYQVAIIAILLIPFLLMMDGSNIKTEYPFVILLALLTTAIGHTMFVTSLKYFKASTAGIIGSSQPVFGIILAYLFLNEIPTLNTFLGGSLILATVIIESIRSKKS</sequence>
<feature type="transmembrane region" description="Helical" evidence="1">
    <location>
        <begin position="37"/>
        <end position="57"/>
    </location>
</feature>
<protein>
    <submittedName>
        <fullName evidence="3">DMT family transporter</fullName>
    </submittedName>
</protein>
<dbReference type="EMBL" id="JBHTJL010000009">
    <property type="protein sequence ID" value="MFD1062800.1"/>
    <property type="molecule type" value="Genomic_DNA"/>
</dbReference>
<dbReference type="RefSeq" id="WP_386128982.1">
    <property type="nucleotide sequence ID" value="NZ_JBHTJL010000009.1"/>
</dbReference>
<feature type="transmembrane region" description="Helical" evidence="1">
    <location>
        <begin position="211"/>
        <end position="231"/>
    </location>
</feature>
<keyword evidence="4" id="KW-1185">Reference proteome</keyword>
<feature type="transmembrane region" description="Helical" evidence="1">
    <location>
        <begin position="181"/>
        <end position="199"/>
    </location>
</feature>
<proteinExistence type="predicted"/>